<dbReference type="Gene3D" id="3.20.20.300">
    <property type="entry name" value="Glycoside hydrolase, family 3, N-terminal domain"/>
    <property type="match status" value="1"/>
</dbReference>
<dbReference type="GO" id="GO:0009251">
    <property type="term" value="P:glucan catabolic process"/>
    <property type="evidence" value="ECO:0007669"/>
    <property type="project" value="TreeGrafter"/>
</dbReference>
<dbReference type="PRINTS" id="PR00133">
    <property type="entry name" value="GLHYDRLASE3"/>
</dbReference>
<dbReference type="Gene3D" id="3.40.50.1700">
    <property type="entry name" value="Glycoside hydrolase family 3 C-terminal domain"/>
    <property type="match status" value="1"/>
</dbReference>
<reference evidence="4" key="2">
    <citation type="submission" date="2021-04" db="EMBL/GenBank/DDBJ databases">
        <authorList>
            <person name="Gilroy R."/>
        </authorList>
    </citation>
    <scope>NUCLEOTIDE SEQUENCE</scope>
    <source>
        <strain evidence="4">CHK33-5263</strain>
    </source>
</reference>
<dbReference type="SMART" id="SM01217">
    <property type="entry name" value="Fn3_like"/>
    <property type="match status" value="1"/>
</dbReference>
<evidence type="ECO:0000256" key="1">
    <source>
        <dbReference type="ARBA" id="ARBA00005336"/>
    </source>
</evidence>
<dbReference type="InterPro" id="IPR026891">
    <property type="entry name" value="Fn3-like"/>
</dbReference>
<evidence type="ECO:0000313" key="5">
    <source>
        <dbReference type="Proteomes" id="UP000824044"/>
    </source>
</evidence>
<evidence type="ECO:0000256" key="2">
    <source>
        <dbReference type="ARBA" id="ARBA00022801"/>
    </source>
</evidence>
<dbReference type="InterPro" id="IPR017853">
    <property type="entry name" value="GH"/>
</dbReference>
<dbReference type="InterPro" id="IPR050288">
    <property type="entry name" value="Cellulose_deg_GH3"/>
</dbReference>
<dbReference type="Pfam" id="PF00933">
    <property type="entry name" value="Glyco_hydro_3"/>
    <property type="match status" value="1"/>
</dbReference>
<proteinExistence type="inferred from homology"/>
<dbReference type="PANTHER" id="PTHR42715:SF10">
    <property type="entry name" value="BETA-GLUCOSIDASE"/>
    <property type="match status" value="1"/>
</dbReference>
<dbReference type="GO" id="GO:0008422">
    <property type="term" value="F:beta-glucosidase activity"/>
    <property type="evidence" value="ECO:0007669"/>
    <property type="project" value="TreeGrafter"/>
</dbReference>
<dbReference type="Proteomes" id="UP000824044">
    <property type="component" value="Unassembled WGS sequence"/>
</dbReference>
<dbReference type="AlphaFoldDB" id="A0A9D2IV53"/>
<feature type="domain" description="Fibronectin type III-like" evidence="3">
    <location>
        <begin position="571"/>
        <end position="641"/>
    </location>
</feature>
<dbReference type="InterPro" id="IPR013783">
    <property type="entry name" value="Ig-like_fold"/>
</dbReference>
<dbReference type="SUPFAM" id="SSF51445">
    <property type="entry name" value="(Trans)glycosidases"/>
    <property type="match status" value="1"/>
</dbReference>
<dbReference type="Pfam" id="PF14310">
    <property type="entry name" value="Fn3-like"/>
    <property type="match status" value="1"/>
</dbReference>
<reference evidence="4" key="1">
    <citation type="journal article" date="2021" name="PeerJ">
        <title>Extensive microbial diversity within the chicken gut microbiome revealed by metagenomics and culture.</title>
        <authorList>
            <person name="Gilroy R."/>
            <person name="Ravi A."/>
            <person name="Getino M."/>
            <person name="Pursley I."/>
            <person name="Horton D.L."/>
            <person name="Alikhan N.F."/>
            <person name="Baker D."/>
            <person name="Gharbi K."/>
            <person name="Hall N."/>
            <person name="Watson M."/>
            <person name="Adriaenssens E.M."/>
            <person name="Foster-Nyarko E."/>
            <person name="Jarju S."/>
            <person name="Secka A."/>
            <person name="Antonio M."/>
            <person name="Oren A."/>
            <person name="Chaudhuri R.R."/>
            <person name="La Ragione R."/>
            <person name="Hildebrand F."/>
            <person name="Pallen M.J."/>
        </authorList>
    </citation>
    <scope>NUCLEOTIDE SEQUENCE</scope>
    <source>
        <strain evidence="4">CHK33-5263</strain>
    </source>
</reference>
<dbReference type="PANTHER" id="PTHR42715">
    <property type="entry name" value="BETA-GLUCOSIDASE"/>
    <property type="match status" value="1"/>
</dbReference>
<protein>
    <submittedName>
        <fullName evidence="4">Glycoside hydrolase family 3 C-terminal domain-containing protein</fullName>
    </submittedName>
</protein>
<dbReference type="InterPro" id="IPR036881">
    <property type="entry name" value="Glyco_hydro_3_C_sf"/>
</dbReference>
<evidence type="ECO:0000313" key="4">
    <source>
        <dbReference type="EMBL" id="HIZ24284.1"/>
    </source>
</evidence>
<dbReference type="Gene3D" id="2.60.40.10">
    <property type="entry name" value="Immunoglobulins"/>
    <property type="match status" value="1"/>
</dbReference>
<dbReference type="SUPFAM" id="SSF52279">
    <property type="entry name" value="Beta-D-glucan exohydrolase, C-terminal domain"/>
    <property type="match status" value="1"/>
</dbReference>
<gene>
    <name evidence="4" type="ORF">H9812_02265</name>
</gene>
<dbReference type="InterPro" id="IPR036962">
    <property type="entry name" value="Glyco_hydro_3_N_sf"/>
</dbReference>
<evidence type="ECO:0000259" key="3">
    <source>
        <dbReference type="SMART" id="SM01217"/>
    </source>
</evidence>
<name>A0A9D2IV53_9FIRM</name>
<dbReference type="EMBL" id="DXBS01000047">
    <property type="protein sequence ID" value="HIZ24284.1"/>
    <property type="molecule type" value="Genomic_DNA"/>
</dbReference>
<dbReference type="Pfam" id="PF01915">
    <property type="entry name" value="Glyco_hydro_3_C"/>
    <property type="match status" value="1"/>
</dbReference>
<keyword evidence="2 4" id="KW-0378">Hydrolase</keyword>
<organism evidence="4 5">
    <name type="scientific">Candidatus Gallimonas intestinigallinarum</name>
    <dbReference type="NCBI Taxonomy" id="2838604"/>
    <lineage>
        <taxon>Bacteria</taxon>
        <taxon>Bacillati</taxon>
        <taxon>Bacillota</taxon>
        <taxon>Clostridia</taxon>
        <taxon>Candidatus Gallimonas</taxon>
    </lineage>
</organism>
<comment type="similarity">
    <text evidence="1">Belongs to the glycosyl hydrolase 3 family.</text>
</comment>
<sequence>MKPDLTIEEKLRLICGKGSWHTEDFGGKLPAVSMSDGPVGLRTMYQAENGTWETWPAVAYPSVQVLANTWSEDCARLMGECLGDDAAERNVDLLLGPGVNIKRNPLNGRNFEYFSEDPYLAGTLAKAYVAGVQSRGVGACVKHFCCNNLEFDRLHQSSDVDERTLREIYYRPFEIACEAQPVAVMCSYNRINGTYGSEYQKGYDVLREEFGFDGAIISDWDAVRDRTAAARAGLDLEMPFNEHNYSRLVADYKAGKITEAEIDACAARVLKLGERMVEMRTRRTSGRTEAERAEAAKNIAAEGIVLLKNEGVLPLQKGTKAAVCGYYAKPDDARTLAGGGSSQVVWKDAVFDLPAQLAARGVENVYEQGCAVDTVWSVRMDMRRARMNAAGSAVNIVCVGTGNWLEFEEGDRRSMRLPAVQERLILETAEENENTVVVLFAGAAVDMSRWVDSVSAVVYAGFPGMGGDAVLADLLTGARNFSGKTSETFPYALEDVPAAESFMSAGVTRYQEGLDVGYRYFATYDVPVLFPFGHGLSYAAFEYSDLALQSMETGVRVSFAVENISDRDGAEAAQVYVHECAPLVYRPTRELKGFVKPAIRAGEKTIVDLMLPMRAFAHWSTSQDKWVVTDGVYEVLIGASSGDIRLAAKAKIEGGKITVL</sequence>
<accession>A0A9D2IV53</accession>
<dbReference type="InterPro" id="IPR001764">
    <property type="entry name" value="Glyco_hydro_3_N"/>
</dbReference>
<comment type="caution">
    <text evidence="4">The sequence shown here is derived from an EMBL/GenBank/DDBJ whole genome shotgun (WGS) entry which is preliminary data.</text>
</comment>
<dbReference type="InterPro" id="IPR002772">
    <property type="entry name" value="Glyco_hydro_3_C"/>
</dbReference>